<dbReference type="Proteomes" id="UP000235672">
    <property type="component" value="Unassembled WGS sequence"/>
</dbReference>
<dbReference type="EMBL" id="KZ613547">
    <property type="protein sequence ID" value="PMD12582.1"/>
    <property type="molecule type" value="Genomic_DNA"/>
</dbReference>
<keyword evidence="3" id="KW-1185">Reference proteome</keyword>
<feature type="signal peptide" evidence="1">
    <location>
        <begin position="1"/>
        <end position="25"/>
    </location>
</feature>
<reference evidence="2 3" key="1">
    <citation type="submission" date="2016-05" db="EMBL/GenBank/DDBJ databases">
        <title>A degradative enzymes factory behind the ericoid mycorrhizal symbiosis.</title>
        <authorList>
            <consortium name="DOE Joint Genome Institute"/>
            <person name="Martino E."/>
            <person name="Morin E."/>
            <person name="Grelet G."/>
            <person name="Kuo A."/>
            <person name="Kohler A."/>
            <person name="Daghino S."/>
            <person name="Barry K."/>
            <person name="Choi C."/>
            <person name="Cichocki N."/>
            <person name="Clum A."/>
            <person name="Copeland A."/>
            <person name="Hainaut M."/>
            <person name="Haridas S."/>
            <person name="Labutti K."/>
            <person name="Lindquist E."/>
            <person name="Lipzen A."/>
            <person name="Khouja H.-R."/>
            <person name="Murat C."/>
            <person name="Ohm R."/>
            <person name="Olson A."/>
            <person name="Spatafora J."/>
            <person name="Veneault-Fourrey C."/>
            <person name="Henrissat B."/>
            <person name="Grigoriev I."/>
            <person name="Martin F."/>
            <person name="Perotto S."/>
        </authorList>
    </citation>
    <scope>NUCLEOTIDE SEQUENCE [LARGE SCALE GENOMIC DNA]</scope>
    <source>
        <strain evidence="2 3">UAMH 7357</strain>
    </source>
</reference>
<accession>A0A2J6PEW8</accession>
<protein>
    <recommendedName>
        <fullName evidence="4">Secreted protein</fullName>
    </recommendedName>
</protein>
<gene>
    <name evidence="2" type="ORF">NA56DRAFT_480318</name>
</gene>
<evidence type="ECO:0008006" key="4">
    <source>
        <dbReference type="Google" id="ProtNLM"/>
    </source>
</evidence>
<evidence type="ECO:0000256" key="1">
    <source>
        <dbReference type="SAM" id="SignalP"/>
    </source>
</evidence>
<keyword evidence="1" id="KW-0732">Signal</keyword>
<evidence type="ECO:0000313" key="2">
    <source>
        <dbReference type="EMBL" id="PMD12582.1"/>
    </source>
</evidence>
<name>A0A2J6PEW8_9HELO</name>
<proteinExistence type="predicted"/>
<dbReference type="AlphaFoldDB" id="A0A2J6PEW8"/>
<sequence length="73" mass="8238">MRTRGAIPQPFIFLLRLSLNLRTHCLMLILPHTPIPIQRVLAISICRAPADLVPAFTRANKVLLPRFIDLAPD</sequence>
<feature type="chain" id="PRO_5014448458" description="Secreted protein" evidence="1">
    <location>
        <begin position="26"/>
        <end position="73"/>
    </location>
</feature>
<evidence type="ECO:0000313" key="3">
    <source>
        <dbReference type="Proteomes" id="UP000235672"/>
    </source>
</evidence>
<organism evidence="2 3">
    <name type="scientific">Hyaloscypha hepaticicola</name>
    <dbReference type="NCBI Taxonomy" id="2082293"/>
    <lineage>
        <taxon>Eukaryota</taxon>
        <taxon>Fungi</taxon>
        <taxon>Dikarya</taxon>
        <taxon>Ascomycota</taxon>
        <taxon>Pezizomycotina</taxon>
        <taxon>Leotiomycetes</taxon>
        <taxon>Helotiales</taxon>
        <taxon>Hyaloscyphaceae</taxon>
        <taxon>Hyaloscypha</taxon>
    </lineage>
</organism>